<dbReference type="InterPro" id="IPR036869">
    <property type="entry name" value="J_dom_sf"/>
</dbReference>
<dbReference type="EMBL" id="CAJOBC010008564">
    <property type="protein sequence ID" value="CAF3964990.1"/>
    <property type="molecule type" value="Genomic_DNA"/>
</dbReference>
<keyword evidence="1" id="KW-0812">Transmembrane</keyword>
<dbReference type="OrthoDB" id="1734229at2759"/>
<dbReference type="Proteomes" id="UP000681722">
    <property type="component" value="Unassembled WGS sequence"/>
</dbReference>
<dbReference type="GO" id="GO:0006614">
    <property type="term" value="P:SRP-dependent cotranslational protein targeting to membrane"/>
    <property type="evidence" value="ECO:0007669"/>
    <property type="project" value="TreeGrafter"/>
</dbReference>
<dbReference type="PANTHER" id="PTHR24075:SF0">
    <property type="entry name" value="TRANSLOCATION PROTEIN SEC63 HOMOLOG"/>
    <property type="match status" value="1"/>
</dbReference>
<dbReference type="EMBL" id="CAJNOK010010483">
    <property type="protein sequence ID" value="CAF1117039.1"/>
    <property type="molecule type" value="Genomic_DNA"/>
</dbReference>
<accession>A0A814WCR8</accession>
<feature type="transmembrane region" description="Helical" evidence="1">
    <location>
        <begin position="75"/>
        <end position="93"/>
    </location>
</feature>
<evidence type="ECO:0000313" key="4">
    <source>
        <dbReference type="EMBL" id="CAF3888089.1"/>
    </source>
</evidence>
<keyword evidence="6" id="KW-1185">Reference proteome</keyword>
<dbReference type="AlphaFoldDB" id="A0A814WCR8"/>
<evidence type="ECO:0000313" key="6">
    <source>
        <dbReference type="Proteomes" id="UP000663829"/>
    </source>
</evidence>
<dbReference type="GO" id="GO:0003723">
    <property type="term" value="F:RNA binding"/>
    <property type="evidence" value="ECO:0007669"/>
    <property type="project" value="TreeGrafter"/>
</dbReference>
<protein>
    <recommendedName>
        <fullName evidence="7">J domain-containing protein</fullName>
    </recommendedName>
</protein>
<dbReference type="EMBL" id="CAJOBA010015533">
    <property type="protein sequence ID" value="CAF3888089.1"/>
    <property type="molecule type" value="Genomic_DNA"/>
</dbReference>
<dbReference type="GO" id="GO:0008320">
    <property type="term" value="F:protein transmembrane transporter activity"/>
    <property type="evidence" value="ECO:0007669"/>
    <property type="project" value="TreeGrafter"/>
</dbReference>
<evidence type="ECO:0000256" key="1">
    <source>
        <dbReference type="SAM" id="Phobius"/>
    </source>
</evidence>
<comment type="caution">
    <text evidence="3">The sequence shown here is derived from an EMBL/GenBank/DDBJ whole genome shotgun (WGS) entry which is preliminary data.</text>
</comment>
<dbReference type="SUPFAM" id="SSF46565">
    <property type="entry name" value="Chaperone J-domain"/>
    <property type="match status" value="1"/>
</dbReference>
<feature type="transmembrane region" description="Helical" evidence="1">
    <location>
        <begin position="14"/>
        <end position="35"/>
    </location>
</feature>
<dbReference type="GO" id="GO:0006620">
    <property type="term" value="P:post-translational protein targeting to endoplasmic reticulum membrane"/>
    <property type="evidence" value="ECO:0007669"/>
    <property type="project" value="TreeGrafter"/>
</dbReference>
<dbReference type="Proteomes" id="UP000677228">
    <property type="component" value="Unassembled WGS sequence"/>
</dbReference>
<dbReference type="EMBL" id="CAJNOQ010008562">
    <property type="protein sequence ID" value="CAF1200478.1"/>
    <property type="molecule type" value="Genomic_DNA"/>
</dbReference>
<reference evidence="3" key="1">
    <citation type="submission" date="2021-02" db="EMBL/GenBank/DDBJ databases">
        <authorList>
            <person name="Nowell W R."/>
        </authorList>
    </citation>
    <scope>NUCLEOTIDE SEQUENCE</scope>
</reference>
<evidence type="ECO:0000313" key="2">
    <source>
        <dbReference type="EMBL" id="CAF1117039.1"/>
    </source>
</evidence>
<name>A0A814WCR8_9BILA</name>
<dbReference type="Proteomes" id="UP000682733">
    <property type="component" value="Unassembled WGS sequence"/>
</dbReference>
<keyword evidence="1" id="KW-1133">Transmembrane helix</keyword>
<gene>
    <name evidence="3" type="ORF">GPM918_LOCUS23693</name>
    <name evidence="2" type="ORF">OVA965_LOCUS20003</name>
    <name evidence="5" type="ORF">SRO942_LOCUS23692</name>
    <name evidence="4" type="ORF">TMI583_LOCUS20247</name>
</gene>
<organism evidence="3 6">
    <name type="scientific">Didymodactylos carnosus</name>
    <dbReference type="NCBI Taxonomy" id="1234261"/>
    <lineage>
        <taxon>Eukaryota</taxon>
        <taxon>Metazoa</taxon>
        <taxon>Spiralia</taxon>
        <taxon>Gnathifera</taxon>
        <taxon>Rotifera</taxon>
        <taxon>Eurotatoria</taxon>
        <taxon>Bdelloidea</taxon>
        <taxon>Philodinida</taxon>
        <taxon>Philodinidae</taxon>
        <taxon>Didymodactylos</taxon>
    </lineage>
</organism>
<evidence type="ECO:0008006" key="7">
    <source>
        <dbReference type="Google" id="ProtNLM"/>
    </source>
</evidence>
<dbReference type="PANTHER" id="PTHR24075">
    <property type="entry name" value="SEC63 DOMAIN-CONTAINING"/>
    <property type="match status" value="1"/>
</dbReference>
<evidence type="ECO:0000313" key="5">
    <source>
        <dbReference type="EMBL" id="CAF3964990.1"/>
    </source>
</evidence>
<dbReference type="Proteomes" id="UP000663829">
    <property type="component" value="Unassembled WGS sequence"/>
</dbReference>
<dbReference type="GO" id="GO:0031207">
    <property type="term" value="C:Sec62/Sec63 complex"/>
    <property type="evidence" value="ECO:0007669"/>
    <property type="project" value="TreeGrafter"/>
</dbReference>
<keyword evidence="1" id="KW-0472">Membrane</keyword>
<sequence>MSEMKLEYDEGGEMFLYFIVPVYAFILLPVTYWLWPKIEERKIVPHPTDTYDFAPYRNKYRLLHANEHNRKRQAILTKIGLVVACIFLLILIYRVSLIKIENGEYDPFAVLGVDQEAPIKKFKEIAEAYKTLTDEEARENWREYGNPDGRRVVRVGFAIPKWFVDRQNLSAQFYGVNRVTRSKSTAAGGPANIKRPQQLSL</sequence>
<evidence type="ECO:0000313" key="3">
    <source>
        <dbReference type="EMBL" id="CAF1200478.1"/>
    </source>
</evidence>
<proteinExistence type="predicted"/>